<dbReference type="PIRSF" id="PIRSF005962">
    <property type="entry name" value="Pept_M20D_amidohydro"/>
    <property type="match status" value="1"/>
</dbReference>
<dbReference type="InterPro" id="IPR036264">
    <property type="entry name" value="Bact_exopeptidase_dim_dom"/>
</dbReference>
<proteinExistence type="predicted"/>
<dbReference type="InterPro" id="IPR011650">
    <property type="entry name" value="Peptidase_M20_dimer"/>
</dbReference>
<dbReference type="PANTHER" id="PTHR11014:SF63">
    <property type="entry name" value="METALLOPEPTIDASE, PUTATIVE (AFU_ORTHOLOGUE AFUA_6G09600)-RELATED"/>
    <property type="match status" value="1"/>
</dbReference>
<dbReference type="InterPro" id="IPR017439">
    <property type="entry name" value="Amidohydrolase"/>
</dbReference>
<dbReference type="Proteomes" id="UP000531840">
    <property type="component" value="Unassembled WGS sequence"/>
</dbReference>
<dbReference type="InterPro" id="IPR002933">
    <property type="entry name" value="Peptidase_M20"/>
</dbReference>
<protein>
    <submittedName>
        <fullName evidence="2">Amidohydrolase</fullName>
    </submittedName>
</protein>
<dbReference type="NCBIfam" id="TIGR01891">
    <property type="entry name" value="amidohydrolases"/>
    <property type="match status" value="1"/>
</dbReference>
<reference evidence="2 3" key="1">
    <citation type="submission" date="2020-07" db="EMBL/GenBank/DDBJ databases">
        <title>MOT database genomes.</title>
        <authorList>
            <person name="Joseph S."/>
            <person name="Aduse-Opoku J."/>
            <person name="Hashim A."/>
            <person name="Wade W."/>
            <person name="Curtis M."/>
        </authorList>
    </citation>
    <scope>NUCLEOTIDE SEQUENCE [LARGE SCALE GENOMIC DNA]</scope>
    <source>
        <strain evidence="2 3">CIP 106318</strain>
    </source>
</reference>
<dbReference type="Gene3D" id="3.40.630.10">
    <property type="entry name" value="Zn peptidases"/>
    <property type="match status" value="1"/>
</dbReference>
<accession>A0ABX2SYJ5</accession>
<dbReference type="Gene3D" id="3.30.70.360">
    <property type="match status" value="1"/>
</dbReference>
<dbReference type="PANTHER" id="PTHR11014">
    <property type="entry name" value="PEPTIDASE M20 FAMILY MEMBER"/>
    <property type="match status" value="1"/>
</dbReference>
<dbReference type="SUPFAM" id="SSF55031">
    <property type="entry name" value="Bacterial exopeptidase dimerisation domain"/>
    <property type="match status" value="1"/>
</dbReference>
<evidence type="ECO:0000313" key="2">
    <source>
        <dbReference type="EMBL" id="NYS47402.1"/>
    </source>
</evidence>
<name>A0ABX2SYJ5_9BACL</name>
<evidence type="ECO:0000313" key="3">
    <source>
        <dbReference type="Proteomes" id="UP000531840"/>
    </source>
</evidence>
<feature type="domain" description="Peptidase M20 dimerisation" evidence="1">
    <location>
        <begin position="190"/>
        <end position="276"/>
    </location>
</feature>
<keyword evidence="3" id="KW-1185">Reference proteome</keyword>
<organism evidence="2 3">
    <name type="scientific">Gemelliphila palaticanis</name>
    <dbReference type="NCBI Taxonomy" id="81950"/>
    <lineage>
        <taxon>Bacteria</taxon>
        <taxon>Bacillati</taxon>
        <taxon>Bacillota</taxon>
        <taxon>Bacilli</taxon>
        <taxon>Bacillales</taxon>
        <taxon>Gemellaceae</taxon>
        <taxon>Gemelliphila</taxon>
    </lineage>
</organism>
<dbReference type="Pfam" id="PF07687">
    <property type="entry name" value="M20_dimer"/>
    <property type="match status" value="1"/>
</dbReference>
<dbReference type="RefSeq" id="WP_179941188.1">
    <property type="nucleotide sequence ID" value="NZ_JACBYF010000006.1"/>
</dbReference>
<dbReference type="Pfam" id="PF01546">
    <property type="entry name" value="Peptidase_M20"/>
    <property type="match status" value="1"/>
</dbReference>
<dbReference type="EMBL" id="JACBYF010000006">
    <property type="protein sequence ID" value="NYS47402.1"/>
    <property type="molecule type" value="Genomic_DNA"/>
</dbReference>
<evidence type="ECO:0000259" key="1">
    <source>
        <dbReference type="Pfam" id="PF07687"/>
    </source>
</evidence>
<gene>
    <name evidence="2" type="ORF">HZY85_04220</name>
</gene>
<comment type="caution">
    <text evidence="2">The sequence shown here is derived from an EMBL/GenBank/DDBJ whole genome shotgun (WGS) entry which is preliminary data.</text>
</comment>
<dbReference type="SUPFAM" id="SSF53187">
    <property type="entry name" value="Zn-dependent exopeptidases"/>
    <property type="match status" value="1"/>
</dbReference>
<sequence length="388" mass="44226">MNIINQEILTNWRRDLHQIPEISLKEYKTKEYIVNVLKQHNIEYKEVLDTGIIVELLGKNKNKQDKTILFRADIDALPIQESNDISFKSKHNGVMHACGHDGHTTVLLGTLIELNEYYKNNEVNINTIFVFQPAEETIGGGKLIIASDEYDFSKFNIIGSYAIHLNPDYLEHHIISKPGYIMASANELFISIKGEASHAGLKHKGKDALNAATILYQELMKINSINLNTRDLNIIHIGKIYGGDAPNIVAKEAYLEGTIRTLKKENYKEIMAQISKVKNAVEIITGTEIIIEEHTSYDSVNNDLELYNIIKEVVNKENIDYIELPESYLFGEDFSAFSEISKINYSFLGIRSEEKGYTSGLHTPTFNFDEQILMTGVRYFLGIFNYFK</sequence>